<proteinExistence type="predicted"/>
<name>A0ABT4ZJ50_9RHOB</name>
<accession>A0ABT4ZJ50</accession>
<dbReference type="RefSeq" id="WP_271890492.1">
    <property type="nucleotide sequence ID" value="NZ_JAQBIE010000033.1"/>
</dbReference>
<dbReference type="Pfam" id="PF05159">
    <property type="entry name" value="Capsule_synth"/>
    <property type="match status" value="1"/>
</dbReference>
<protein>
    <recommendedName>
        <fullName evidence="3">Capsule polysaccharide biosynthesis protein</fullName>
    </recommendedName>
</protein>
<dbReference type="SUPFAM" id="SSF53756">
    <property type="entry name" value="UDP-Glycosyltransferase/glycogen phosphorylase"/>
    <property type="match status" value="1"/>
</dbReference>
<evidence type="ECO:0008006" key="3">
    <source>
        <dbReference type="Google" id="ProtNLM"/>
    </source>
</evidence>
<comment type="caution">
    <text evidence="1">The sequence shown here is derived from an EMBL/GenBank/DDBJ whole genome shotgun (WGS) entry which is preliminary data.</text>
</comment>
<sequence length="357" mass="39625">MDGRDRRRPQVTLEVPSAWFADPVDGDRHRLFYGSILSALAEIGTLIDPVRLPRGAETAPRPKGLGDATISFHSYGGGDGHVLRCKESYIPPYYSMDRMGYACFSHLALHPEDYRDQISSMDSTKAGIFVQQLAQRLMTSNLSKYTQPDHEKATGQGYIFVPLQVGNDTVAQGAWLRTRDALETTVAAARQRGKELVIKRHPRCQGRTTSRLLSEIAQQPGVRISDGSVLSLIAGADLVVGANSGVLFEALIQGKPVISHAASDFGPATQQVKSRAELQDAIASPNAPHIEWRNKFLFWYLTHYCVHAGDVALIRQKIEAFLAAGPDRTGGCETTRRKYIRQLYQHSVINRIKRRLF</sequence>
<evidence type="ECO:0000313" key="2">
    <source>
        <dbReference type="Proteomes" id="UP001165641"/>
    </source>
</evidence>
<evidence type="ECO:0000313" key="1">
    <source>
        <dbReference type="EMBL" id="MDB6179392.1"/>
    </source>
</evidence>
<organism evidence="1 2">
    <name type="scientific">Paracoccus onchidii</name>
    <dbReference type="NCBI Taxonomy" id="3017813"/>
    <lineage>
        <taxon>Bacteria</taxon>
        <taxon>Pseudomonadati</taxon>
        <taxon>Pseudomonadota</taxon>
        <taxon>Alphaproteobacteria</taxon>
        <taxon>Rhodobacterales</taxon>
        <taxon>Paracoccaceae</taxon>
        <taxon>Paracoccus</taxon>
    </lineage>
</organism>
<reference evidence="1" key="1">
    <citation type="submission" date="2022-12" db="EMBL/GenBank/DDBJ databases">
        <title>Paracoccus onchidii sp. nov., isolated from a marine invertebrate from the South China Sea.</title>
        <authorList>
            <person name="Xu S."/>
            <person name="Liu Z."/>
            <person name="Xu Y."/>
        </authorList>
    </citation>
    <scope>NUCLEOTIDE SEQUENCE</scope>
    <source>
        <strain evidence="1">Z330</strain>
    </source>
</reference>
<dbReference type="InterPro" id="IPR007833">
    <property type="entry name" value="Capsule_polysaccharide_synth"/>
</dbReference>
<keyword evidence="2" id="KW-1185">Reference proteome</keyword>
<dbReference type="EMBL" id="JAQBIE010000033">
    <property type="protein sequence ID" value="MDB6179392.1"/>
    <property type="molecule type" value="Genomic_DNA"/>
</dbReference>
<gene>
    <name evidence="1" type="ORF">PAF17_18060</name>
</gene>
<dbReference type="Proteomes" id="UP001165641">
    <property type="component" value="Unassembled WGS sequence"/>
</dbReference>